<dbReference type="Pfam" id="PF01039">
    <property type="entry name" value="Carboxyl_trans"/>
    <property type="match status" value="1"/>
</dbReference>
<evidence type="ECO:0000313" key="5">
    <source>
        <dbReference type="Proteomes" id="UP000267250"/>
    </source>
</evidence>
<sequence length="522" mass="57351">MRRDLKVLKEQKIRELYDKRERLMKGGGEEKIKKQHSKGKLTARERIKLLLDENSFVEVNPFMSHRCVDFGMDKVDAPGDGVVTGYGTIHGRLVFVFAQDFTVMGGSLGEIHAARICKIMDMAKEMGAPIIGLYDSGGARIQEGVLALNGFGEIFARNALCSGVVPQISVIMGPCAGGAVYSPALTDFVFMVDNTSQMFLTGPEVIKSITGEEVTMEELGGSITHAVKSGVAHFTASSEEECMEQVRRLLSFIPSNNLEDAPMGLAKNGEIFDENAVKDLIPDHPNKPYDMKKVINHLVDQGDFMEIHARFAKNIIVGFGRLNGRTVGIVANQPMHKAGCLDIDASDKASRFIRFCDAFNIPLLTLVDVPGFLPGVSQEYGGIIRHGAKLLYAYTEATVPKITLVVRKAYGGGYIAMCSKSLGADLVYAWPTAEIAVMGPEGAANIIFRKEIAAARDPEMVRQKKIAEYREQFANPYVAAKAGIVNDVLSFEETRMRLINSLEMLENKRVSKPQRKHGNMPL</sequence>
<dbReference type="PANTHER" id="PTHR43842">
    <property type="entry name" value="PROPIONYL-COA CARBOXYLASE BETA CHAIN"/>
    <property type="match status" value="1"/>
</dbReference>
<dbReference type="InterPro" id="IPR011762">
    <property type="entry name" value="COA_CT_N"/>
</dbReference>
<keyword evidence="5" id="KW-1185">Reference proteome</keyword>
<proteinExistence type="inferred from homology"/>
<keyword evidence="4" id="KW-0808">Transferase</keyword>
<dbReference type="InterPro" id="IPR011763">
    <property type="entry name" value="COA_CT_C"/>
</dbReference>
<feature type="domain" description="CoA carboxyltransferase N-terminal" evidence="2">
    <location>
        <begin position="6"/>
        <end position="265"/>
    </location>
</feature>
<dbReference type="PROSITE" id="PS50989">
    <property type="entry name" value="COA_CT_CTER"/>
    <property type="match status" value="1"/>
</dbReference>
<dbReference type="InterPro" id="IPR051047">
    <property type="entry name" value="AccD/PCCB"/>
</dbReference>
<accession>A0A3Q9HPG5</accession>
<dbReference type="RefSeq" id="WP_127016001.1">
    <property type="nucleotide sequence ID" value="NZ_CP016379.1"/>
</dbReference>
<organism evidence="4 5">
    <name type="scientific">Anoxybacter fermentans</name>
    <dbReference type="NCBI Taxonomy" id="1323375"/>
    <lineage>
        <taxon>Bacteria</taxon>
        <taxon>Bacillati</taxon>
        <taxon>Bacillota</taxon>
        <taxon>Clostridia</taxon>
        <taxon>Halanaerobiales</taxon>
        <taxon>Anoxybacter</taxon>
    </lineage>
</organism>
<evidence type="ECO:0000259" key="3">
    <source>
        <dbReference type="PROSITE" id="PS50989"/>
    </source>
</evidence>
<evidence type="ECO:0000259" key="2">
    <source>
        <dbReference type="PROSITE" id="PS50980"/>
    </source>
</evidence>
<reference evidence="4 5" key="1">
    <citation type="submission" date="2016-07" db="EMBL/GenBank/DDBJ databases">
        <title>Genome and transcriptome analysis of iron-reducing fermentative bacteria Anoxybacter fermentans.</title>
        <authorList>
            <person name="Zeng X."/>
            <person name="Shao Z."/>
        </authorList>
    </citation>
    <scope>NUCLEOTIDE SEQUENCE [LARGE SCALE GENOMIC DNA]</scope>
    <source>
        <strain evidence="4 5">DY22613</strain>
    </source>
</reference>
<protein>
    <submittedName>
        <fullName evidence="4">Methylmalonyl-CoA carboxyltransferase</fullName>
    </submittedName>
</protein>
<dbReference type="PROSITE" id="PS50980">
    <property type="entry name" value="COA_CT_NTER"/>
    <property type="match status" value="1"/>
</dbReference>
<dbReference type="Gene3D" id="3.90.226.10">
    <property type="entry name" value="2-enoyl-CoA Hydratase, Chain A, domain 1"/>
    <property type="match status" value="2"/>
</dbReference>
<dbReference type="KEGG" id="aft:BBF96_04260"/>
<dbReference type="FunFam" id="3.90.226.10:FF:000016">
    <property type="entry name" value="Propionyl-CoA carboxylase, beta subunit"/>
    <property type="match status" value="1"/>
</dbReference>
<dbReference type="GO" id="GO:0003989">
    <property type="term" value="F:acetyl-CoA carboxylase activity"/>
    <property type="evidence" value="ECO:0007669"/>
    <property type="project" value="UniProtKB-ARBA"/>
</dbReference>
<dbReference type="PANTHER" id="PTHR43842:SF2">
    <property type="entry name" value="PROPIONYL-COA CARBOXYLASE BETA CHAIN, MITOCHONDRIAL"/>
    <property type="match status" value="1"/>
</dbReference>
<dbReference type="InterPro" id="IPR029045">
    <property type="entry name" value="ClpP/crotonase-like_dom_sf"/>
</dbReference>
<dbReference type="OrthoDB" id="9803706at2"/>
<dbReference type="GO" id="GO:0009317">
    <property type="term" value="C:acetyl-CoA carboxylase complex"/>
    <property type="evidence" value="ECO:0007669"/>
    <property type="project" value="TreeGrafter"/>
</dbReference>
<dbReference type="EMBL" id="CP016379">
    <property type="protein sequence ID" value="AZR72670.1"/>
    <property type="molecule type" value="Genomic_DNA"/>
</dbReference>
<dbReference type="GO" id="GO:0016740">
    <property type="term" value="F:transferase activity"/>
    <property type="evidence" value="ECO:0007669"/>
    <property type="project" value="UniProtKB-KW"/>
</dbReference>
<dbReference type="Proteomes" id="UP000267250">
    <property type="component" value="Chromosome"/>
</dbReference>
<dbReference type="FunFam" id="3.90.226.10:FF:000017">
    <property type="entry name" value="Propionyl-CoA carboxylase subunit beta 5"/>
    <property type="match status" value="1"/>
</dbReference>
<dbReference type="SUPFAM" id="SSF52096">
    <property type="entry name" value="ClpP/crotonase"/>
    <property type="match status" value="2"/>
</dbReference>
<gene>
    <name evidence="4" type="ORF">BBF96_04260</name>
</gene>
<evidence type="ECO:0000313" key="4">
    <source>
        <dbReference type="EMBL" id="AZR72670.1"/>
    </source>
</evidence>
<comment type="similarity">
    <text evidence="1">Belongs to the AccD/PCCB family.</text>
</comment>
<dbReference type="AlphaFoldDB" id="A0A3Q9HPG5"/>
<evidence type="ECO:0000256" key="1">
    <source>
        <dbReference type="ARBA" id="ARBA00006102"/>
    </source>
</evidence>
<dbReference type="GO" id="GO:0015977">
    <property type="term" value="P:carbon fixation"/>
    <property type="evidence" value="ECO:0007669"/>
    <property type="project" value="UniProtKB-ARBA"/>
</dbReference>
<feature type="domain" description="CoA carboxyltransferase C-terminal" evidence="3">
    <location>
        <begin position="273"/>
        <end position="504"/>
    </location>
</feature>
<dbReference type="GO" id="GO:0004658">
    <property type="term" value="F:propionyl-CoA carboxylase activity"/>
    <property type="evidence" value="ECO:0007669"/>
    <property type="project" value="UniProtKB-ARBA"/>
</dbReference>
<dbReference type="InterPro" id="IPR034733">
    <property type="entry name" value="AcCoA_carboxyl_beta"/>
</dbReference>
<name>A0A3Q9HPG5_9FIRM</name>